<sequence length="22" mass="2612">MSIQWVSRHLICEKTTSILPRL</sequence>
<evidence type="ECO:0000313" key="1">
    <source>
        <dbReference type="EMBL" id="WMV37201.1"/>
    </source>
</evidence>
<reference evidence="1" key="1">
    <citation type="submission" date="2023-08" db="EMBL/GenBank/DDBJ databases">
        <title>A de novo genome assembly of Solanum verrucosum Schlechtendal, a Mexican diploid species geographically isolated from the other diploid A-genome species in potato relatives.</title>
        <authorList>
            <person name="Hosaka K."/>
        </authorList>
    </citation>
    <scope>NUCLEOTIDE SEQUENCE</scope>
    <source>
        <tissue evidence="1">Young leaves</tissue>
    </source>
</reference>
<dbReference type="AlphaFoldDB" id="A0AAF0R7W3"/>
<name>A0AAF0R7W3_SOLVR</name>
<dbReference type="Proteomes" id="UP001234989">
    <property type="component" value="Chromosome 7"/>
</dbReference>
<keyword evidence="2" id="KW-1185">Reference proteome</keyword>
<dbReference type="EMBL" id="CP133618">
    <property type="protein sequence ID" value="WMV37201.1"/>
    <property type="molecule type" value="Genomic_DNA"/>
</dbReference>
<protein>
    <submittedName>
        <fullName evidence="1">Uncharacterized protein</fullName>
    </submittedName>
</protein>
<proteinExistence type="predicted"/>
<organism evidence="1 2">
    <name type="scientific">Solanum verrucosum</name>
    <dbReference type="NCBI Taxonomy" id="315347"/>
    <lineage>
        <taxon>Eukaryota</taxon>
        <taxon>Viridiplantae</taxon>
        <taxon>Streptophyta</taxon>
        <taxon>Embryophyta</taxon>
        <taxon>Tracheophyta</taxon>
        <taxon>Spermatophyta</taxon>
        <taxon>Magnoliopsida</taxon>
        <taxon>eudicotyledons</taxon>
        <taxon>Gunneridae</taxon>
        <taxon>Pentapetalae</taxon>
        <taxon>asterids</taxon>
        <taxon>lamiids</taxon>
        <taxon>Solanales</taxon>
        <taxon>Solanaceae</taxon>
        <taxon>Solanoideae</taxon>
        <taxon>Solaneae</taxon>
        <taxon>Solanum</taxon>
    </lineage>
</organism>
<evidence type="ECO:0000313" key="2">
    <source>
        <dbReference type="Proteomes" id="UP001234989"/>
    </source>
</evidence>
<accession>A0AAF0R7W3</accession>
<gene>
    <name evidence="1" type="ORF">MTR67_030586</name>
</gene>